<gene>
    <name evidence="2" type="ORF">K466DRAFT_666637</name>
</gene>
<dbReference type="PANTHER" id="PTHR21248:SF22">
    <property type="entry name" value="PHOSPHOLIPASE D"/>
    <property type="match status" value="1"/>
</dbReference>
<dbReference type="AlphaFoldDB" id="A0A5C3NYA4"/>
<dbReference type="SUPFAM" id="SSF56024">
    <property type="entry name" value="Phospholipase D/nuclease"/>
    <property type="match status" value="2"/>
</dbReference>
<dbReference type="InterPro" id="IPR001736">
    <property type="entry name" value="PLipase_D/transphosphatidylase"/>
</dbReference>
<reference evidence="2 3" key="1">
    <citation type="journal article" date="2019" name="Nat. Ecol. Evol.">
        <title>Megaphylogeny resolves global patterns of mushroom evolution.</title>
        <authorList>
            <person name="Varga T."/>
            <person name="Krizsan K."/>
            <person name="Foldi C."/>
            <person name="Dima B."/>
            <person name="Sanchez-Garcia M."/>
            <person name="Sanchez-Ramirez S."/>
            <person name="Szollosi G.J."/>
            <person name="Szarkandi J.G."/>
            <person name="Papp V."/>
            <person name="Albert L."/>
            <person name="Andreopoulos W."/>
            <person name="Angelini C."/>
            <person name="Antonin V."/>
            <person name="Barry K.W."/>
            <person name="Bougher N.L."/>
            <person name="Buchanan P."/>
            <person name="Buyck B."/>
            <person name="Bense V."/>
            <person name="Catcheside P."/>
            <person name="Chovatia M."/>
            <person name="Cooper J."/>
            <person name="Damon W."/>
            <person name="Desjardin D."/>
            <person name="Finy P."/>
            <person name="Geml J."/>
            <person name="Haridas S."/>
            <person name="Hughes K."/>
            <person name="Justo A."/>
            <person name="Karasinski D."/>
            <person name="Kautmanova I."/>
            <person name="Kiss B."/>
            <person name="Kocsube S."/>
            <person name="Kotiranta H."/>
            <person name="LaButti K.M."/>
            <person name="Lechner B.E."/>
            <person name="Liimatainen K."/>
            <person name="Lipzen A."/>
            <person name="Lukacs Z."/>
            <person name="Mihaltcheva S."/>
            <person name="Morgado L.N."/>
            <person name="Niskanen T."/>
            <person name="Noordeloos M.E."/>
            <person name="Ohm R.A."/>
            <person name="Ortiz-Santana B."/>
            <person name="Ovrebo C."/>
            <person name="Racz N."/>
            <person name="Riley R."/>
            <person name="Savchenko A."/>
            <person name="Shiryaev A."/>
            <person name="Soop K."/>
            <person name="Spirin V."/>
            <person name="Szebenyi C."/>
            <person name="Tomsovsky M."/>
            <person name="Tulloss R.E."/>
            <person name="Uehling J."/>
            <person name="Grigoriev I.V."/>
            <person name="Vagvolgyi C."/>
            <person name="Papp T."/>
            <person name="Martin F.M."/>
            <person name="Miettinen O."/>
            <person name="Hibbett D.S."/>
            <person name="Nagy L.G."/>
        </authorList>
    </citation>
    <scope>NUCLEOTIDE SEQUENCE [LARGE SCALE GENOMIC DNA]</scope>
    <source>
        <strain evidence="2 3">HHB13444</strain>
    </source>
</reference>
<keyword evidence="3" id="KW-1185">Reference proteome</keyword>
<dbReference type="EMBL" id="ML211508">
    <property type="protein sequence ID" value="TFK82221.1"/>
    <property type="molecule type" value="Genomic_DNA"/>
</dbReference>
<sequence length="588" mass="65081">MPSDAIVELVTRGATVTSELAKDPSKDIDKVAEKLFPAGAVGGKKSKEATRALKGHDDYSERDLELAQRCGKFPHKPSDLFLKMYSDVLDTLERDPLIGVVSPPLLGASGVVPLSIVSTIPDIMRHYHELIVNCKHEVMLATNFWEDSYASSFVRDALLELSSRYQANPAKYENRKPVVKLIYDRGSPKQVFQNHLHIPPEEWEGLGLPKPDSIPGIDFETMNYHRPIAGTFHAKYMVVDRRVAVLNSNNIQDNVNVEMMIQLEGPIVESFYDMSLISWAKASTIPLPLISGPFAPEQDFKFGPENSTLHYITVPPSEGGVAGQWQAPDKLKNTPITAPGFASHYMHKPHAPVPMAMVNRHPHGTPGHEDIDVPQNAAWLAGFRLAKKSIFIQTPDFNAKPVVEACLEACRRGVECTLYIDLGYNDAAETLPFQGGTNSRVVMELYQKLNSEGKGGLLKWYWYTAKDRPTPVDAVKTERNCHIKFAMFDDQVAILGNGNQDTQSWFHSQEINVMVDSPQLCHEWLEAINRNQNTLVNGKVDEKDGLYRDKEGNVIQSAGGTDTGPKALFKGIKGTIDRVRGVGGTGGA</sequence>
<dbReference type="GO" id="GO:0030572">
    <property type="term" value="F:phosphatidyltransferase activity"/>
    <property type="evidence" value="ECO:0007669"/>
    <property type="project" value="UniProtKB-ARBA"/>
</dbReference>
<feature type="domain" description="PLD phosphodiesterase" evidence="1">
    <location>
        <begin position="228"/>
        <end position="255"/>
    </location>
</feature>
<accession>A0A5C3NYA4</accession>
<name>A0A5C3NYA4_9APHY</name>
<evidence type="ECO:0000313" key="2">
    <source>
        <dbReference type="EMBL" id="TFK82221.1"/>
    </source>
</evidence>
<dbReference type="PROSITE" id="PS50035">
    <property type="entry name" value="PLD"/>
    <property type="match status" value="2"/>
</dbReference>
<dbReference type="PANTHER" id="PTHR21248">
    <property type="entry name" value="CARDIOLIPIN SYNTHASE"/>
    <property type="match status" value="1"/>
</dbReference>
<dbReference type="GO" id="GO:0032049">
    <property type="term" value="P:cardiolipin biosynthetic process"/>
    <property type="evidence" value="ECO:0007669"/>
    <property type="project" value="UniProtKB-ARBA"/>
</dbReference>
<dbReference type="Pfam" id="PF13091">
    <property type="entry name" value="PLDc_2"/>
    <property type="match status" value="1"/>
</dbReference>
<evidence type="ECO:0000313" key="3">
    <source>
        <dbReference type="Proteomes" id="UP000308197"/>
    </source>
</evidence>
<dbReference type="Proteomes" id="UP000308197">
    <property type="component" value="Unassembled WGS sequence"/>
</dbReference>
<proteinExistence type="predicted"/>
<dbReference type="InParanoid" id="A0A5C3NYA4"/>
<evidence type="ECO:0000259" key="1">
    <source>
        <dbReference type="PROSITE" id="PS50035"/>
    </source>
</evidence>
<organism evidence="2 3">
    <name type="scientific">Polyporus arcularius HHB13444</name>
    <dbReference type="NCBI Taxonomy" id="1314778"/>
    <lineage>
        <taxon>Eukaryota</taxon>
        <taxon>Fungi</taxon>
        <taxon>Dikarya</taxon>
        <taxon>Basidiomycota</taxon>
        <taxon>Agaricomycotina</taxon>
        <taxon>Agaricomycetes</taxon>
        <taxon>Polyporales</taxon>
        <taxon>Polyporaceae</taxon>
        <taxon>Polyporus</taxon>
    </lineage>
</organism>
<dbReference type="InterPro" id="IPR025202">
    <property type="entry name" value="PLD-like_dom"/>
</dbReference>
<dbReference type="CDD" id="cd00138">
    <property type="entry name" value="PLDc_SF"/>
    <property type="match status" value="1"/>
</dbReference>
<dbReference type="Gene3D" id="3.30.870.10">
    <property type="entry name" value="Endonuclease Chain A"/>
    <property type="match status" value="2"/>
</dbReference>
<dbReference type="STRING" id="1314778.A0A5C3NYA4"/>
<feature type="domain" description="PLD phosphodiesterase" evidence="1">
    <location>
        <begin position="477"/>
        <end position="504"/>
    </location>
</feature>
<protein>
    <recommendedName>
        <fullName evidence="1">PLD phosphodiesterase domain-containing protein</fullName>
    </recommendedName>
</protein>